<dbReference type="EMBL" id="JANBPG010001642">
    <property type="protein sequence ID" value="KAJ1888946.1"/>
    <property type="molecule type" value="Genomic_DNA"/>
</dbReference>
<gene>
    <name evidence="1" type="ORF">LPJ66_008306</name>
</gene>
<evidence type="ECO:0000313" key="2">
    <source>
        <dbReference type="Proteomes" id="UP001150581"/>
    </source>
</evidence>
<name>A0ACC1I6H3_9FUNG</name>
<sequence>AAAPVSVTSVISVPEATPVAIDTSSNPASPSNTDAKVEPATKADISTAEPSTGVDNAAGETETRNPTTAGVSAKPSLPVAAKVASPVPSPALISSPALPVPVSTPATASSFSPFATRVASSNMPLSAPVMKSLLDVQSMEREDGEATEDDYDDEDGEIRDA</sequence>
<keyword evidence="2" id="KW-1185">Reference proteome</keyword>
<evidence type="ECO:0000313" key="1">
    <source>
        <dbReference type="EMBL" id="KAJ1888946.1"/>
    </source>
</evidence>
<protein>
    <submittedName>
        <fullName evidence="1">Uncharacterized protein</fullName>
    </submittedName>
</protein>
<feature type="non-terminal residue" evidence="1">
    <location>
        <position position="1"/>
    </location>
</feature>
<accession>A0ACC1I6H3</accession>
<dbReference type="Proteomes" id="UP001150581">
    <property type="component" value="Unassembled WGS sequence"/>
</dbReference>
<reference evidence="1" key="1">
    <citation type="submission" date="2022-07" db="EMBL/GenBank/DDBJ databases">
        <title>Phylogenomic reconstructions and comparative analyses of Kickxellomycotina fungi.</title>
        <authorList>
            <person name="Reynolds N.K."/>
            <person name="Stajich J.E."/>
            <person name="Barry K."/>
            <person name="Grigoriev I.V."/>
            <person name="Crous P."/>
            <person name="Smith M.E."/>
        </authorList>
    </citation>
    <scope>NUCLEOTIDE SEQUENCE</scope>
    <source>
        <strain evidence="1">Benny 63K</strain>
    </source>
</reference>
<proteinExistence type="predicted"/>
<comment type="caution">
    <text evidence="1">The sequence shown here is derived from an EMBL/GenBank/DDBJ whole genome shotgun (WGS) entry which is preliminary data.</text>
</comment>
<organism evidence="1 2">
    <name type="scientific">Kickxella alabastrina</name>
    <dbReference type="NCBI Taxonomy" id="61397"/>
    <lineage>
        <taxon>Eukaryota</taxon>
        <taxon>Fungi</taxon>
        <taxon>Fungi incertae sedis</taxon>
        <taxon>Zoopagomycota</taxon>
        <taxon>Kickxellomycotina</taxon>
        <taxon>Kickxellomycetes</taxon>
        <taxon>Kickxellales</taxon>
        <taxon>Kickxellaceae</taxon>
        <taxon>Kickxella</taxon>
    </lineage>
</organism>